<protein>
    <submittedName>
        <fullName evidence="2">PfkB family carbohydrate kinase</fullName>
    </submittedName>
</protein>
<sequence>MITIAGGVYRESCIEPHWDDIFGSAGRAAVALADTGETISLHTVRAKSLSAGIENLSAAFGIDATGPEVEEGVEFEYMHSLGTPRITPRPDAIPQYPPFEVVGDVVLRFGMLEGSARVAGGRVVYDPQSAFDPRPYHENGSSAETLAVILNRLEGRRLSGRTEPSEIVEHILDEWKADVVVLKMGGHGAMVHVRGEAPVPVPSYRSENVWKIGSGDVFSAAFAYYWGKLEKPAAEAADLASRATSYYCGTRSLPLVPKDTLREVVKDAVEPRGGKVYLAAPFFNLAERWIVEEVREQLLHMEVEVFSPLHDVGVGPGDVVAKQDLAGLDECSVVLAILNGGDAGTIFEIGYAVAKGIPVIALAQNVRPEDLKMPMGTGCRVYEDLVTAIYQTVWAEP</sequence>
<dbReference type="SUPFAM" id="SSF52309">
    <property type="entry name" value="N-(deoxy)ribosyltransferase-like"/>
    <property type="match status" value="1"/>
</dbReference>
<keyword evidence="3" id="KW-1185">Reference proteome</keyword>
<dbReference type="InterPro" id="IPR007710">
    <property type="entry name" value="Nucleoside_deoxyribTrfase"/>
</dbReference>
<dbReference type="RefSeq" id="WP_088725997.1">
    <property type="nucleotide sequence ID" value="NZ_JAOWLB010000018.1"/>
</dbReference>
<dbReference type="InterPro" id="IPR011611">
    <property type="entry name" value="PfkB_dom"/>
</dbReference>
<comment type="caution">
    <text evidence="2">The sequence shown here is derived from an EMBL/GenBank/DDBJ whole genome shotgun (WGS) entry which is preliminary data.</text>
</comment>
<dbReference type="Gene3D" id="3.40.50.450">
    <property type="match status" value="1"/>
</dbReference>
<dbReference type="EMBL" id="JAOWLB010000018">
    <property type="protein sequence ID" value="MCV2890528.1"/>
    <property type="molecule type" value="Genomic_DNA"/>
</dbReference>
<reference evidence="2 3" key="1">
    <citation type="submission" date="2022-10" db="EMBL/GenBank/DDBJ databases">
        <title>Ruegeria sp. nov., isolated from ocean surface sediments.</title>
        <authorList>
            <person name="He W."/>
            <person name="Xue H.-P."/>
            <person name="Zhang D.-F."/>
        </authorList>
    </citation>
    <scope>NUCLEOTIDE SEQUENCE [LARGE SCALE GENOMIC DNA]</scope>
    <source>
        <strain evidence="2 3">XHP0148</strain>
    </source>
</reference>
<keyword evidence="2" id="KW-0418">Kinase</keyword>
<name>A0ABT3APE3_9RHOB</name>
<accession>A0ABT3APE3</accession>
<dbReference type="SUPFAM" id="SSF53613">
    <property type="entry name" value="Ribokinase-like"/>
    <property type="match status" value="1"/>
</dbReference>
<evidence type="ECO:0000313" key="3">
    <source>
        <dbReference type="Proteomes" id="UP001320899"/>
    </source>
</evidence>
<evidence type="ECO:0000259" key="1">
    <source>
        <dbReference type="Pfam" id="PF00294"/>
    </source>
</evidence>
<feature type="domain" description="Carbohydrate kinase PfkB" evidence="1">
    <location>
        <begin position="134"/>
        <end position="246"/>
    </location>
</feature>
<dbReference type="InterPro" id="IPR029056">
    <property type="entry name" value="Ribokinase-like"/>
</dbReference>
<dbReference type="Gene3D" id="3.40.1190.20">
    <property type="match status" value="1"/>
</dbReference>
<dbReference type="Pfam" id="PF05014">
    <property type="entry name" value="Nuc_deoxyrib_tr"/>
    <property type="match status" value="1"/>
</dbReference>
<keyword evidence="2" id="KW-0808">Transferase</keyword>
<proteinExistence type="predicted"/>
<dbReference type="GO" id="GO:0016301">
    <property type="term" value="F:kinase activity"/>
    <property type="evidence" value="ECO:0007669"/>
    <property type="project" value="UniProtKB-KW"/>
</dbReference>
<organism evidence="2 3">
    <name type="scientific">Ruegeria aquimaris</name>
    <dbReference type="NCBI Taxonomy" id="2984333"/>
    <lineage>
        <taxon>Bacteria</taxon>
        <taxon>Pseudomonadati</taxon>
        <taxon>Pseudomonadota</taxon>
        <taxon>Alphaproteobacteria</taxon>
        <taxon>Rhodobacterales</taxon>
        <taxon>Roseobacteraceae</taxon>
        <taxon>Ruegeria</taxon>
    </lineage>
</organism>
<dbReference type="Pfam" id="PF00294">
    <property type="entry name" value="PfkB"/>
    <property type="match status" value="1"/>
</dbReference>
<gene>
    <name evidence="2" type="ORF">OE747_19490</name>
</gene>
<evidence type="ECO:0000313" key="2">
    <source>
        <dbReference type="EMBL" id="MCV2890528.1"/>
    </source>
</evidence>
<dbReference type="Proteomes" id="UP001320899">
    <property type="component" value="Unassembled WGS sequence"/>
</dbReference>